<keyword evidence="6 14" id="KW-0808">Transferase</keyword>
<evidence type="ECO:0000256" key="5">
    <source>
        <dbReference type="ARBA" id="ARBA00022527"/>
    </source>
</evidence>
<evidence type="ECO:0000256" key="13">
    <source>
        <dbReference type="ARBA" id="ARBA00047657"/>
    </source>
</evidence>
<dbReference type="InterPro" id="IPR011126">
    <property type="entry name" value="Hpr_kin/Pase_Hpr_N"/>
</dbReference>
<keyword evidence="10 14" id="KW-0067">ATP-binding</keyword>
<keyword evidence="12 14" id="KW-0511">Multifunctional enzyme</keyword>
<keyword evidence="8 14" id="KW-0547">Nucleotide-binding</keyword>
<dbReference type="Proteomes" id="UP000005801">
    <property type="component" value="Unassembled WGS sequence"/>
</dbReference>
<proteinExistence type="inferred from homology"/>
<comment type="catalytic activity">
    <reaction evidence="13 14">
        <text>[HPr protein]-O-phospho-L-serine + phosphate + H(+) = [HPr protein]-L-serine + diphosphate</text>
        <dbReference type="Rhea" id="RHEA:46604"/>
        <dbReference type="Rhea" id="RHEA-COMP:11602"/>
        <dbReference type="Rhea" id="RHEA-COMP:11603"/>
        <dbReference type="ChEBI" id="CHEBI:15378"/>
        <dbReference type="ChEBI" id="CHEBI:29999"/>
        <dbReference type="ChEBI" id="CHEBI:33019"/>
        <dbReference type="ChEBI" id="CHEBI:43474"/>
        <dbReference type="ChEBI" id="CHEBI:83421"/>
    </reaction>
</comment>
<evidence type="ECO:0000256" key="2">
    <source>
        <dbReference type="ARBA" id="ARBA00001946"/>
    </source>
</evidence>
<accession>A6G443</accession>
<protein>
    <recommendedName>
        <fullName evidence="14">HPr kinase/phosphorylase</fullName>
        <shortName evidence="14">HPrK/P</shortName>
        <ecNumber evidence="14">2.7.11.-</ecNumber>
        <ecNumber evidence="14">2.7.4.-</ecNumber>
    </recommendedName>
    <alternativeName>
        <fullName evidence="14">HPr(Ser) kinase/phosphorylase</fullName>
    </alternativeName>
</protein>
<dbReference type="CDD" id="cd01918">
    <property type="entry name" value="HprK_C"/>
    <property type="match status" value="1"/>
</dbReference>
<name>A6G443_9BACT</name>
<comment type="subunit">
    <text evidence="4 14">Homohexamer.</text>
</comment>
<dbReference type="GO" id="GO:0006109">
    <property type="term" value="P:regulation of carbohydrate metabolic process"/>
    <property type="evidence" value="ECO:0007669"/>
    <property type="project" value="UniProtKB-UniRule"/>
</dbReference>
<evidence type="ECO:0000313" key="18">
    <source>
        <dbReference type="EMBL" id="EDM79366.1"/>
    </source>
</evidence>
<comment type="caution">
    <text evidence="18">The sequence shown here is derived from an EMBL/GenBank/DDBJ whole genome shotgun (WGS) entry which is preliminary data.</text>
</comment>
<dbReference type="InterPro" id="IPR003755">
    <property type="entry name" value="HPr(Ser)_kin/Pase"/>
</dbReference>
<dbReference type="AlphaFoldDB" id="A6G443"/>
<evidence type="ECO:0000256" key="9">
    <source>
        <dbReference type="ARBA" id="ARBA00022777"/>
    </source>
</evidence>
<evidence type="ECO:0000256" key="8">
    <source>
        <dbReference type="ARBA" id="ARBA00022741"/>
    </source>
</evidence>
<feature type="binding site" evidence="14">
    <location>
        <position position="209"/>
    </location>
    <ligand>
        <name>Mg(2+)</name>
        <dbReference type="ChEBI" id="CHEBI:18420"/>
    </ligand>
</feature>
<dbReference type="NCBIfam" id="TIGR00679">
    <property type="entry name" value="hpr-ser"/>
    <property type="match status" value="1"/>
</dbReference>
<evidence type="ECO:0000256" key="11">
    <source>
        <dbReference type="ARBA" id="ARBA00022842"/>
    </source>
</evidence>
<dbReference type="Gene3D" id="3.40.50.300">
    <property type="entry name" value="P-loop containing nucleotide triphosphate hydrolases"/>
    <property type="match status" value="1"/>
</dbReference>
<dbReference type="InterPro" id="IPR011104">
    <property type="entry name" value="Hpr_kin/Pase_C"/>
</dbReference>
<sequence>MRREAAVEVSRLLDEDSTDLQLEVLSSWGGLDRLLTRPRIQKPGLALSGFVKHVYGDRLQVLGLTEIDYLLHVSEEQARIGVEKYCKRKLAALALTRGLEPPDLLMELAEAHGIPVLRTPLMTSSFIGRVTRRLEDLLSPRANIHGVLVDVLGVGLLLIGRSGVGKSEAALDLVLRGHRLVADDVVEVTIRPPDTIWGSATHLHQHHMEIRGMGILNITHLFGVAAVRDAKKVEVVVELSDLHEGDYDRLGTENHTWPILGVDIPLVRIPLRAGRNISSLIEVVARNQILKFRGIDSAREFQEKIANHIAQTTGTAPDASPEEGAPIKVLPPQTSGLVQRGDVE</sequence>
<evidence type="ECO:0000313" key="19">
    <source>
        <dbReference type="Proteomes" id="UP000005801"/>
    </source>
</evidence>
<keyword evidence="5 14" id="KW-0723">Serine/threonine-protein kinase</keyword>
<dbReference type="PANTHER" id="PTHR30305:SF1">
    <property type="entry name" value="HPR KINASE_PHOSPHORYLASE"/>
    <property type="match status" value="1"/>
</dbReference>
<evidence type="ECO:0000256" key="4">
    <source>
        <dbReference type="ARBA" id="ARBA00011643"/>
    </source>
</evidence>
<evidence type="ECO:0000256" key="3">
    <source>
        <dbReference type="ARBA" id="ARBA00006883"/>
    </source>
</evidence>
<comment type="miscellaneous">
    <text evidence="14">Both phosphorylation and phosphorolysis are carried out by the same active site and suggest a common mechanism for both reactions.</text>
</comment>
<dbReference type="PANTHER" id="PTHR30305">
    <property type="entry name" value="PROTEIN YJDM-RELATED"/>
    <property type="match status" value="1"/>
</dbReference>
<dbReference type="GO" id="GO:0005524">
    <property type="term" value="F:ATP binding"/>
    <property type="evidence" value="ECO:0007669"/>
    <property type="project" value="UniProtKB-UniRule"/>
</dbReference>
<keyword evidence="19" id="KW-1185">Reference proteome</keyword>
<comment type="function">
    <text evidence="14">Catalyzes the ATP- as well as the pyrophosphate-dependent phosphorylation of a specific serine residue in HPr, a phosphocarrier protein of the phosphoenolpyruvate-dependent sugar phosphotransferase system (PTS). HprK/P also catalyzes the pyrophosphate-producing, inorganic phosphate-dependent dephosphorylation (phosphorolysis) of seryl-phosphorylated HPr (P-Ser-HPr).</text>
</comment>
<dbReference type="EMBL" id="ABCS01000020">
    <property type="protein sequence ID" value="EDM79366.1"/>
    <property type="molecule type" value="Genomic_DNA"/>
</dbReference>
<feature type="active site" description="Proton acceptor; for phosphorylation activity. Proton donor; for dephosphorylation activity" evidence="14">
    <location>
        <position position="184"/>
    </location>
</feature>
<feature type="active site" evidence="14">
    <location>
        <position position="249"/>
    </location>
</feature>
<evidence type="ECO:0000259" key="17">
    <source>
        <dbReference type="Pfam" id="PF07475"/>
    </source>
</evidence>
<evidence type="ECO:0000256" key="7">
    <source>
        <dbReference type="ARBA" id="ARBA00022723"/>
    </source>
</evidence>
<comment type="cofactor">
    <cofactor evidence="2 14">
        <name>Mg(2+)</name>
        <dbReference type="ChEBI" id="CHEBI:18420"/>
    </cofactor>
</comment>
<dbReference type="GO" id="GO:0000155">
    <property type="term" value="F:phosphorelay sensor kinase activity"/>
    <property type="evidence" value="ECO:0007669"/>
    <property type="project" value="InterPro"/>
</dbReference>
<dbReference type="SUPFAM" id="SSF53795">
    <property type="entry name" value="PEP carboxykinase-like"/>
    <property type="match status" value="1"/>
</dbReference>
<dbReference type="Pfam" id="PF02603">
    <property type="entry name" value="Hpr_kinase_N"/>
    <property type="match status" value="1"/>
</dbReference>
<dbReference type="GO" id="GO:0000287">
    <property type="term" value="F:magnesium ion binding"/>
    <property type="evidence" value="ECO:0007669"/>
    <property type="project" value="UniProtKB-UniRule"/>
</dbReference>
<feature type="domain" description="HPr(Ser) kinase/phosphorylase N-terminal" evidence="16">
    <location>
        <begin position="7"/>
        <end position="133"/>
    </location>
</feature>
<dbReference type="InterPro" id="IPR027417">
    <property type="entry name" value="P-loop_NTPase"/>
</dbReference>
<evidence type="ECO:0000259" key="16">
    <source>
        <dbReference type="Pfam" id="PF02603"/>
    </source>
</evidence>
<feature type="active site" evidence="14">
    <location>
        <position position="145"/>
    </location>
</feature>
<dbReference type="HAMAP" id="MF_01249">
    <property type="entry name" value="HPr_kinase"/>
    <property type="match status" value="1"/>
</dbReference>
<dbReference type="SUPFAM" id="SSF75138">
    <property type="entry name" value="HprK N-terminal domain-like"/>
    <property type="match status" value="1"/>
</dbReference>
<evidence type="ECO:0000256" key="1">
    <source>
        <dbReference type="ARBA" id="ARBA00001120"/>
    </source>
</evidence>
<dbReference type="EC" id="2.7.11.-" evidence="14"/>
<evidence type="ECO:0000256" key="15">
    <source>
        <dbReference type="SAM" id="MobiDB-lite"/>
    </source>
</evidence>
<feature type="binding site" evidence="14">
    <location>
        <position position="167"/>
    </location>
    <ligand>
        <name>Mg(2+)</name>
        <dbReference type="ChEBI" id="CHEBI:18420"/>
    </ligand>
</feature>
<evidence type="ECO:0000256" key="12">
    <source>
        <dbReference type="ARBA" id="ARBA00023268"/>
    </source>
</evidence>
<evidence type="ECO:0000256" key="14">
    <source>
        <dbReference type="HAMAP-Rule" id="MF_01249"/>
    </source>
</evidence>
<dbReference type="FunFam" id="3.40.50.300:FF:000174">
    <property type="entry name" value="HPr kinase/phosphorylase"/>
    <property type="match status" value="1"/>
</dbReference>
<reference evidence="18 19" key="1">
    <citation type="submission" date="2007-06" db="EMBL/GenBank/DDBJ databases">
        <authorList>
            <person name="Shimkets L."/>
            <person name="Ferriera S."/>
            <person name="Johnson J."/>
            <person name="Kravitz S."/>
            <person name="Beeson K."/>
            <person name="Sutton G."/>
            <person name="Rogers Y.-H."/>
            <person name="Friedman R."/>
            <person name="Frazier M."/>
            <person name="Venter J.C."/>
        </authorList>
    </citation>
    <scope>NUCLEOTIDE SEQUENCE [LARGE SCALE GENOMIC DNA]</scope>
    <source>
        <strain evidence="18 19">SIR-1</strain>
    </source>
</reference>
<keyword evidence="11 14" id="KW-0460">Magnesium</keyword>
<evidence type="ECO:0000256" key="6">
    <source>
        <dbReference type="ARBA" id="ARBA00022679"/>
    </source>
</evidence>
<feature type="region of interest" description="Important for the catalytic mechanism of dephosphorylation" evidence="14">
    <location>
        <begin position="270"/>
        <end position="275"/>
    </location>
</feature>
<dbReference type="Pfam" id="PF07475">
    <property type="entry name" value="Hpr_kinase_C"/>
    <property type="match status" value="1"/>
</dbReference>
<feature type="domain" description="HPr kinase/phosphorylase C-terminal" evidence="17">
    <location>
        <begin position="138"/>
        <end position="304"/>
    </location>
</feature>
<feature type="region of interest" description="Disordered" evidence="15">
    <location>
        <begin position="312"/>
        <end position="344"/>
    </location>
</feature>
<keyword evidence="7 14" id="KW-0479">Metal-binding</keyword>
<dbReference type="Gene3D" id="3.40.1390.20">
    <property type="entry name" value="HprK N-terminal domain-like"/>
    <property type="match status" value="1"/>
</dbReference>
<dbReference type="EC" id="2.7.4.-" evidence="14"/>
<keyword evidence="9 14" id="KW-0418">Kinase</keyword>
<comment type="catalytic activity">
    <reaction evidence="1 14">
        <text>[HPr protein]-L-serine + ATP = [HPr protein]-O-phospho-L-serine + ADP + H(+)</text>
        <dbReference type="Rhea" id="RHEA:46600"/>
        <dbReference type="Rhea" id="RHEA-COMP:11602"/>
        <dbReference type="Rhea" id="RHEA-COMP:11603"/>
        <dbReference type="ChEBI" id="CHEBI:15378"/>
        <dbReference type="ChEBI" id="CHEBI:29999"/>
        <dbReference type="ChEBI" id="CHEBI:30616"/>
        <dbReference type="ChEBI" id="CHEBI:83421"/>
        <dbReference type="ChEBI" id="CHEBI:456216"/>
    </reaction>
</comment>
<feature type="active site" evidence="14">
    <location>
        <position position="166"/>
    </location>
</feature>
<dbReference type="RefSeq" id="WP_006971492.1">
    <property type="nucleotide sequence ID" value="NZ_ABCS01000020.1"/>
</dbReference>
<dbReference type="InterPro" id="IPR028979">
    <property type="entry name" value="Ser_kin/Pase_Hpr-like_N_sf"/>
</dbReference>
<dbReference type="GO" id="GO:0004674">
    <property type="term" value="F:protein serine/threonine kinase activity"/>
    <property type="evidence" value="ECO:0007669"/>
    <property type="project" value="UniProtKB-KW"/>
</dbReference>
<feature type="binding site" evidence="14">
    <location>
        <begin position="160"/>
        <end position="167"/>
    </location>
    <ligand>
        <name>ATP</name>
        <dbReference type="ChEBI" id="CHEBI:30616"/>
    </ligand>
</feature>
<gene>
    <name evidence="14" type="primary">hprK</name>
    <name evidence="18" type="ORF">PPSIR1_02396</name>
</gene>
<evidence type="ECO:0000256" key="10">
    <source>
        <dbReference type="ARBA" id="ARBA00022840"/>
    </source>
</evidence>
<dbReference type="OrthoDB" id="9778803at2"/>
<comment type="similarity">
    <text evidence="3 14">Belongs to the HPrK/P family.</text>
</comment>
<organism evidence="18 19">
    <name type="scientific">Plesiocystis pacifica SIR-1</name>
    <dbReference type="NCBI Taxonomy" id="391625"/>
    <lineage>
        <taxon>Bacteria</taxon>
        <taxon>Pseudomonadati</taxon>
        <taxon>Myxococcota</taxon>
        <taxon>Polyangia</taxon>
        <taxon>Nannocystales</taxon>
        <taxon>Nannocystaceae</taxon>
        <taxon>Plesiocystis</taxon>
    </lineage>
</organism>
<feature type="region of interest" description="Important for the catalytic mechanism of both phosphorylation and dephosphorylation" evidence="14">
    <location>
        <begin position="208"/>
        <end position="217"/>
    </location>
</feature>
<dbReference type="STRING" id="391625.PPSIR1_02396"/>
<dbReference type="GO" id="GO:0004712">
    <property type="term" value="F:protein serine/threonine/tyrosine kinase activity"/>
    <property type="evidence" value="ECO:0007669"/>
    <property type="project" value="UniProtKB-UniRule"/>
</dbReference>
<comment type="domain">
    <text evidence="14">The Walker A ATP-binding motif also binds Pi and PPi.</text>
</comment>
<dbReference type="eggNOG" id="COG1493">
    <property type="taxonomic scope" value="Bacteria"/>
</dbReference>